<dbReference type="KEGG" id="soy:115889015"/>
<keyword evidence="2" id="KW-1185">Reference proteome</keyword>
<keyword evidence="1" id="KW-1133">Transmembrane helix</keyword>
<name>A0A6J2YPS0_SITOR</name>
<feature type="transmembrane region" description="Helical" evidence="1">
    <location>
        <begin position="9"/>
        <end position="27"/>
    </location>
</feature>
<dbReference type="OrthoDB" id="10361079at2759"/>
<dbReference type="AlphaFoldDB" id="A0A6J2YPS0"/>
<dbReference type="InParanoid" id="A0A6J2YPS0"/>
<keyword evidence="1" id="KW-0812">Transmembrane</keyword>
<dbReference type="RefSeq" id="XP_030764775.1">
    <property type="nucleotide sequence ID" value="XM_030908915.1"/>
</dbReference>
<sequence length="109" mass="12258">MIKIYEEKVFWVLLVLLCCVGITLFSVKLCQIISERSGNSTSRIVIIDERGGITVLSPCQVDAESQEVLRTIKQSYKNLAPPIYSTLPKISSKSTYELPPAYPCNIEYI</sequence>
<evidence type="ECO:0000313" key="3">
    <source>
        <dbReference type="RefSeq" id="XP_030764775.1"/>
    </source>
</evidence>
<proteinExistence type="predicted"/>
<evidence type="ECO:0000256" key="1">
    <source>
        <dbReference type="SAM" id="Phobius"/>
    </source>
</evidence>
<dbReference type="Proteomes" id="UP000504635">
    <property type="component" value="Unplaced"/>
</dbReference>
<organism evidence="2 3">
    <name type="scientific">Sitophilus oryzae</name>
    <name type="common">Rice weevil</name>
    <name type="synonym">Curculio oryzae</name>
    <dbReference type="NCBI Taxonomy" id="7048"/>
    <lineage>
        <taxon>Eukaryota</taxon>
        <taxon>Metazoa</taxon>
        <taxon>Ecdysozoa</taxon>
        <taxon>Arthropoda</taxon>
        <taxon>Hexapoda</taxon>
        <taxon>Insecta</taxon>
        <taxon>Pterygota</taxon>
        <taxon>Neoptera</taxon>
        <taxon>Endopterygota</taxon>
        <taxon>Coleoptera</taxon>
        <taxon>Polyphaga</taxon>
        <taxon>Cucujiformia</taxon>
        <taxon>Curculionidae</taxon>
        <taxon>Dryophthorinae</taxon>
        <taxon>Sitophilus</taxon>
    </lineage>
</organism>
<keyword evidence="1" id="KW-0472">Membrane</keyword>
<dbReference type="GeneID" id="115889015"/>
<protein>
    <submittedName>
        <fullName evidence="3">Uncharacterized protein LOC115889015</fullName>
    </submittedName>
</protein>
<reference evidence="3" key="1">
    <citation type="submission" date="2025-08" db="UniProtKB">
        <authorList>
            <consortium name="RefSeq"/>
        </authorList>
    </citation>
    <scope>IDENTIFICATION</scope>
    <source>
        <tissue evidence="3">Gonads</tissue>
    </source>
</reference>
<accession>A0A6J2YPS0</accession>
<gene>
    <name evidence="3" type="primary">LOC115889015</name>
</gene>
<evidence type="ECO:0000313" key="2">
    <source>
        <dbReference type="Proteomes" id="UP000504635"/>
    </source>
</evidence>